<dbReference type="PANTHER" id="PTHR30026:SF20">
    <property type="entry name" value="OUTER MEMBRANE PROTEIN TOLC"/>
    <property type="match status" value="1"/>
</dbReference>
<organism evidence="8 9">
    <name type="scientific">Desulfoluna limicola</name>
    <dbReference type="NCBI Taxonomy" id="2810562"/>
    <lineage>
        <taxon>Bacteria</taxon>
        <taxon>Pseudomonadati</taxon>
        <taxon>Thermodesulfobacteriota</taxon>
        <taxon>Desulfobacteria</taxon>
        <taxon>Desulfobacterales</taxon>
        <taxon>Desulfolunaceae</taxon>
        <taxon>Desulfoluna</taxon>
    </lineage>
</organism>
<gene>
    <name evidence="8" type="primary">nodT</name>
    <name evidence="8" type="ORF">DSLASN_17490</name>
</gene>
<keyword evidence="6" id="KW-0472">Membrane</keyword>
<dbReference type="InterPro" id="IPR051906">
    <property type="entry name" value="TolC-like"/>
</dbReference>
<dbReference type="InterPro" id="IPR003423">
    <property type="entry name" value="OMP_efflux"/>
</dbReference>
<evidence type="ECO:0000256" key="5">
    <source>
        <dbReference type="ARBA" id="ARBA00022692"/>
    </source>
</evidence>
<keyword evidence="7" id="KW-0998">Cell outer membrane</keyword>
<keyword evidence="4" id="KW-1134">Transmembrane beta strand</keyword>
<accession>A0ABN6F0R2</accession>
<dbReference type="Proteomes" id="UP001320148">
    <property type="component" value="Chromosome"/>
</dbReference>
<evidence type="ECO:0000256" key="1">
    <source>
        <dbReference type="ARBA" id="ARBA00004442"/>
    </source>
</evidence>
<dbReference type="Gene3D" id="1.20.1600.10">
    <property type="entry name" value="Outer membrane efflux proteins (OEP)"/>
    <property type="match status" value="1"/>
</dbReference>
<comment type="subcellular location">
    <subcellularLocation>
        <location evidence="1">Cell outer membrane</location>
    </subcellularLocation>
</comment>
<dbReference type="PANTHER" id="PTHR30026">
    <property type="entry name" value="OUTER MEMBRANE PROTEIN TOLC"/>
    <property type="match status" value="1"/>
</dbReference>
<protein>
    <submittedName>
        <fullName evidence="8">Nodulation protein NodT</fullName>
    </submittedName>
</protein>
<evidence type="ECO:0000256" key="4">
    <source>
        <dbReference type="ARBA" id="ARBA00022452"/>
    </source>
</evidence>
<reference evidence="8 9" key="1">
    <citation type="submission" date="2021-02" db="EMBL/GenBank/DDBJ databases">
        <title>Complete genome of Desulfoluna sp. strain ASN36.</title>
        <authorList>
            <person name="Takahashi A."/>
            <person name="Kojima H."/>
            <person name="Fukui M."/>
        </authorList>
    </citation>
    <scope>NUCLEOTIDE SEQUENCE [LARGE SCALE GENOMIC DNA]</scope>
    <source>
        <strain evidence="8 9">ASN36</strain>
    </source>
</reference>
<dbReference type="Pfam" id="PF02321">
    <property type="entry name" value="OEP"/>
    <property type="match status" value="2"/>
</dbReference>
<comment type="similarity">
    <text evidence="2">Belongs to the outer membrane factor (OMF) (TC 1.B.17) family.</text>
</comment>
<evidence type="ECO:0000256" key="3">
    <source>
        <dbReference type="ARBA" id="ARBA00022448"/>
    </source>
</evidence>
<evidence type="ECO:0000313" key="9">
    <source>
        <dbReference type="Proteomes" id="UP001320148"/>
    </source>
</evidence>
<keyword evidence="9" id="KW-1185">Reference proteome</keyword>
<evidence type="ECO:0000256" key="2">
    <source>
        <dbReference type="ARBA" id="ARBA00007613"/>
    </source>
</evidence>
<proteinExistence type="inferred from homology"/>
<dbReference type="SUPFAM" id="SSF56954">
    <property type="entry name" value="Outer membrane efflux proteins (OEP)"/>
    <property type="match status" value="1"/>
</dbReference>
<name>A0ABN6F0R2_9BACT</name>
<keyword evidence="5" id="KW-0812">Transmembrane</keyword>
<evidence type="ECO:0000313" key="8">
    <source>
        <dbReference type="EMBL" id="BCS96117.1"/>
    </source>
</evidence>
<evidence type="ECO:0000256" key="6">
    <source>
        <dbReference type="ARBA" id="ARBA00023136"/>
    </source>
</evidence>
<dbReference type="EMBL" id="AP024488">
    <property type="protein sequence ID" value="BCS96117.1"/>
    <property type="molecule type" value="Genomic_DNA"/>
</dbReference>
<evidence type="ECO:0000256" key="7">
    <source>
        <dbReference type="ARBA" id="ARBA00023237"/>
    </source>
</evidence>
<keyword evidence="3" id="KW-0813">Transport</keyword>
<sequence length="420" mass="46081">MEKAIPYADAIKLAEESLFSAEQDRLRARSVLIPSVELTGRLSGERTDMSGASSPPDSIKEKTYATFAGLGFQYSFYLNGRELIVYNASGVLVEKAGMDLQAARQDYMLQVAATFFGCIRSQKGLAIAEANLERLTSYQSAVKRRIEAGILTETEQFRANAELTEGQASLTEALNQRAVSRRALQRLVPLPDDFQLAEPNEIPTPALLALEGCVELAEKNRPELKALELASRVADKEVDVAKSTYWPKLTLEGAAGRKDSSIDGSYDALDADFDQDTTHYSASLTLSLPLLDGGLRRADIRKSLSGKRSVDHRLRQATKEIRLAAERAWYDHNTESQRVQALADGLVYSRQFLEAIIRQFQEGLAQSLDLVDANTRLVEAENKLADARFALQLAAIRLRYTSGLPPVNLPSPPGGESTGG</sequence>